<proteinExistence type="evidence at transcript level"/>
<evidence type="ECO:0000313" key="1">
    <source>
        <dbReference type="EMBL" id="ACN31319.1"/>
    </source>
</evidence>
<dbReference type="EMBL" id="BT065443">
    <property type="protein sequence ID" value="ACN31319.1"/>
    <property type="molecule type" value="mRNA"/>
</dbReference>
<reference evidence="1" key="2">
    <citation type="submission" date="2012-06" db="EMBL/GenBank/DDBJ databases">
        <authorList>
            <person name="Yu Y."/>
            <person name="Currie J."/>
            <person name="Lomeli R."/>
            <person name="Angelova A."/>
            <person name="Collura K."/>
            <person name="Wissotski M."/>
            <person name="Campos D."/>
            <person name="Kudrna D."/>
            <person name="Golser W."/>
            <person name="Ashely E."/>
            <person name="Descour A."/>
            <person name="Fernandes J."/>
            <person name="Soderlund C."/>
            <person name="Walbot V."/>
        </authorList>
    </citation>
    <scope>NUCLEOTIDE SEQUENCE</scope>
    <source>
        <strain evidence="1">B73</strain>
    </source>
</reference>
<protein>
    <submittedName>
        <fullName evidence="1">Uncharacterized protein</fullName>
    </submittedName>
</protein>
<organism evidence="1">
    <name type="scientific">Zea mays</name>
    <name type="common">Maize</name>
    <dbReference type="NCBI Taxonomy" id="4577"/>
    <lineage>
        <taxon>Eukaryota</taxon>
        <taxon>Viridiplantae</taxon>
        <taxon>Streptophyta</taxon>
        <taxon>Embryophyta</taxon>
        <taxon>Tracheophyta</taxon>
        <taxon>Spermatophyta</taxon>
        <taxon>Magnoliopsida</taxon>
        <taxon>Liliopsida</taxon>
        <taxon>Poales</taxon>
        <taxon>Poaceae</taxon>
        <taxon>PACMAD clade</taxon>
        <taxon>Panicoideae</taxon>
        <taxon>Andropogonodae</taxon>
        <taxon>Andropogoneae</taxon>
        <taxon>Tripsacinae</taxon>
        <taxon>Zea</taxon>
    </lineage>
</organism>
<name>C0PAX4_MAIZE</name>
<reference evidence="1" key="1">
    <citation type="journal article" date="2009" name="PLoS Genet.">
        <title>Sequencing, mapping, and analysis of 27,455 maize full-length cDNAs.</title>
        <authorList>
            <person name="Soderlund C."/>
            <person name="Descour A."/>
            <person name="Kudrna D."/>
            <person name="Bomhoff M."/>
            <person name="Boyd L."/>
            <person name="Currie J."/>
            <person name="Angelova A."/>
            <person name="Collura K."/>
            <person name="Wissotski M."/>
            <person name="Ashley E."/>
            <person name="Morrow D."/>
            <person name="Fernandes J."/>
            <person name="Walbot V."/>
            <person name="Yu Y."/>
        </authorList>
    </citation>
    <scope>NUCLEOTIDE SEQUENCE</scope>
    <source>
        <strain evidence="1">B73</strain>
    </source>
</reference>
<sequence length="250" mass="28350">MIAERVRISCLQLIQGLHKGLDSADLSLPLCPCFSFSFDAIEFQQLYHKQFRQDDKFFIINFSPCKHILLQVTHLSRQPINFSSNTSNSLTCLHHALIHNHRLNLLLYVGRGRLLKQKQLRAILNTCRVEELSVTLLLPTEEEPLPLRLQASSLNKDPLQLTFIHKLPKVACAGTTTSRKVAPWETLILMTGPAASPSLPPDLPLIILPSPTPLWLRLQRPTHRLGSARAERESDWVREQSLVARDFGYG</sequence>
<dbReference type="AlphaFoldDB" id="C0PAX4"/>
<accession>C0PAX4</accession>